<feature type="compositionally biased region" description="Basic and acidic residues" evidence="1">
    <location>
        <begin position="342"/>
        <end position="354"/>
    </location>
</feature>
<feature type="compositionally biased region" description="Low complexity" evidence="1">
    <location>
        <begin position="20"/>
        <end position="32"/>
    </location>
</feature>
<evidence type="ECO:0000313" key="3">
    <source>
        <dbReference type="EMBL" id="UNI16568.1"/>
    </source>
</evidence>
<organism evidence="3 4">
    <name type="scientific">Purpureocillium takamizusanense</name>
    <dbReference type="NCBI Taxonomy" id="2060973"/>
    <lineage>
        <taxon>Eukaryota</taxon>
        <taxon>Fungi</taxon>
        <taxon>Dikarya</taxon>
        <taxon>Ascomycota</taxon>
        <taxon>Pezizomycotina</taxon>
        <taxon>Sordariomycetes</taxon>
        <taxon>Hypocreomycetidae</taxon>
        <taxon>Hypocreales</taxon>
        <taxon>Ophiocordycipitaceae</taxon>
        <taxon>Purpureocillium</taxon>
    </lineage>
</organism>
<dbReference type="SUPFAM" id="SSF55021">
    <property type="entry name" value="ACT-like"/>
    <property type="match status" value="2"/>
</dbReference>
<dbReference type="GeneID" id="72064954"/>
<dbReference type="PANTHER" id="PTHR39199:SF1">
    <property type="entry name" value="BLR5128 PROTEIN"/>
    <property type="match status" value="1"/>
</dbReference>
<dbReference type="GO" id="GO:0006520">
    <property type="term" value="P:amino acid metabolic process"/>
    <property type="evidence" value="ECO:0007669"/>
    <property type="project" value="UniProtKB-ARBA"/>
</dbReference>
<feature type="region of interest" description="Disordered" evidence="1">
    <location>
        <begin position="295"/>
        <end position="450"/>
    </location>
</feature>
<dbReference type="PANTHER" id="PTHR39199">
    <property type="entry name" value="BLR5128 PROTEIN"/>
    <property type="match status" value="1"/>
</dbReference>
<dbReference type="Proteomes" id="UP000829364">
    <property type="component" value="Chromosome 2"/>
</dbReference>
<dbReference type="AlphaFoldDB" id="A0A9Q8QAL8"/>
<keyword evidence="4" id="KW-1185">Reference proteome</keyword>
<feature type="compositionally biased region" description="Acidic residues" evidence="1">
    <location>
        <begin position="359"/>
        <end position="369"/>
    </location>
</feature>
<dbReference type="Pfam" id="PF10000">
    <property type="entry name" value="ACT_3"/>
    <property type="match status" value="1"/>
</dbReference>
<dbReference type="Gene3D" id="3.30.2130.10">
    <property type="entry name" value="VC0802-like"/>
    <property type="match status" value="1"/>
</dbReference>
<feature type="compositionally biased region" description="Pro residues" evidence="1">
    <location>
        <begin position="304"/>
        <end position="314"/>
    </location>
</feature>
<protein>
    <recommendedName>
        <fullName evidence="2">DUF2241 domain-containing protein</fullName>
    </recommendedName>
</protein>
<reference evidence="3" key="1">
    <citation type="submission" date="2021-11" db="EMBL/GenBank/DDBJ databases">
        <title>Purpureocillium_takamizusanense_genome.</title>
        <authorList>
            <person name="Nguyen N.-H."/>
        </authorList>
    </citation>
    <scope>NUCLEOTIDE SEQUENCE</scope>
    <source>
        <strain evidence="3">PT3</strain>
    </source>
</reference>
<evidence type="ECO:0000256" key="1">
    <source>
        <dbReference type="SAM" id="MobiDB-lite"/>
    </source>
</evidence>
<dbReference type="InterPro" id="IPR018717">
    <property type="entry name" value="DUF2241"/>
</dbReference>
<feature type="region of interest" description="Disordered" evidence="1">
    <location>
        <begin position="1"/>
        <end position="37"/>
    </location>
</feature>
<gene>
    <name evidence="3" type="ORF">JDV02_002994</name>
</gene>
<dbReference type="SUPFAM" id="SSF46689">
    <property type="entry name" value="Homeodomain-like"/>
    <property type="match status" value="1"/>
</dbReference>
<name>A0A9Q8QAL8_9HYPO</name>
<dbReference type="GO" id="GO:0046394">
    <property type="term" value="P:carboxylic acid biosynthetic process"/>
    <property type="evidence" value="ECO:0007669"/>
    <property type="project" value="UniProtKB-ARBA"/>
</dbReference>
<dbReference type="EMBL" id="CP086355">
    <property type="protein sequence ID" value="UNI16568.1"/>
    <property type="molecule type" value="Genomic_DNA"/>
</dbReference>
<dbReference type="InterPro" id="IPR045865">
    <property type="entry name" value="ACT-like_dom_sf"/>
</dbReference>
<sequence length="469" mass="49086">MAHHSHPANPHLHHGGGGSSSITSTSTTPSGPRLRAGPNLDAFGAIIAGDRAPKGEINVETRAAIIAAVQAGEKKKSIARRFGISGASINRTLDRFEKTGQLTSRPRAGRPRTKPLPARPTDPTSRRRPGPPRSLNLPRVLVGPPVHASPGAAVSFLTPQQERTLTRLLATLTVTLHPTTYVYCSFADPSRLPPMPQIQLFFQEPGGITIVTSMGYARAHNLPYLSPCKMLTLAVTPDLPALGLMPIVEARLAAAGMCANTVSGFFRDHLFVPVGREHEAVRVLTAMAEEKRHEASIVEGQFPTVPPYVPPPASTTPEGSVPPRGTSARPTGPEVAASDTTSFDRDADSDDPHAMSEPFTEDESADEEGASPSPAGEEADADEAAAESQVLAETRAAAAATTTTTQAVGDGDQDQDVTRSPSLGADSRSPAGNATGEDTGGESGPFAGAREAFEALRKAAMQADHSRAS</sequence>
<feature type="compositionally biased region" description="Low complexity" evidence="1">
    <location>
        <begin position="396"/>
        <end position="410"/>
    </location>
</feature>
<dbReference type="KEGG" id="ptkz:JDV02_002994"/>
<dbReference type="OrthoDB" id="10064407at2759"/>
<feature type="compositionally biased region" description="Basic residues" evidence="1">
    <location>
        <begin position="1"/>
        <end position="14"/>
    </location>
</feature>
<dbReference type="InterPro" id="IPR009057">
    <property type="entry name" value="Homeodomain-like_sf"/>
</dbReference>
<evidence type="ECO:0000259" key="2">
    <source>
        <dbReference type="Pfam" id="PF10000"/>
    </source>
</evidence>
<accession>A0A9Q8QAL8</accession>
<feature type="region of interest" description="Disordered" evidence="1">
    <location>
        <begin position="95"/>
        <end position="136"/>
    </location>
</feature>
<dbReference type="RefSeq" id="XP_047840049.1">
    <property type="nucleotide sequence ID" value="XM_047984077.1"/>
</dbReference>
<evidence type="ECO:0000313" key="4">
    <source>
        <dbReference type="Proteomes" id="UP000829364"/>
    </source>
</evidence>
<feature type="domain" description="DUF2241" evidence="2">
    <location>
        <begin position="162"/>
        <end position="229"/>
    </location>
</feature>
<proteinExistence type="predicted"/>
<dbReference type="Pfam" id="PF13551">
    <property type="entry name" value="HTH_29"/>
    <property type="match status" value="1"/>
</dbReference>